<gene>
    <name evidence="1" type="ORF">Ga0061068_1028</name>
</gene>
<dbReference type="RefSeq" id="WP_055422746.1">
    <property type="nucleotide sequence ID" value="NZ_CYHH01000002.1"/>
</dbReference>
<proteinExistence type="predicted"/>
<keyword evidence="2" id="KW-1185">Reference proteome</keyword>
<dbReference type="EMBL" id="CYHH01000002">
    <property type="protein sequence ID" value="CUB05500.1"/>
    <property type="molecule type" value="Genomic_DNA"/>
</dbReference>
<dbReference type="AlphaFoldDB" id="A0A0K6IQV9"/>
<name>A0A0K6IQV9_9PROT</name>
<sequence>MKQTVEAIIDEKGHVRLVEPVEIKGMRRALVTILDEAPAEIDEVTQLAEKALAEDWLKPEEDEAWTHLQ</sequence>
<dbReference type="OrthoDB" id="1495109at2"/>
<evidence type="ECO:0000313" key="2">
    <source>
        <dbReference type="Proteomes" id="UP000182108"/>
    </source>
</evidence>
<reference evidence="2" key="1">
    <citation type="submission" date="2015-08" db="EMBL/GenBank/DDBJ databases">
        <authorList>
            <person name="Babu N.S."/>
            <person name="Beckwith C.J."/>
            <person name="Beseler K.G."/>
            <person name="Brison A."/>
            <person name="Carone J.V."/>
            <person name="Caskin T.P."/>
            <person name="Diamond M."/>
            <person name="Durham M.E."/>
            <person name="Foxe J.M."/>
            <person name="Go M."/>
            <person name="Henderson B.A."/>
            <person name="Jones I.B."/>
            <person name="McGettigan J.A."/>
            <person name="Micheletti S.J."/>
            <person name="Nasrallah M.E."/>
            <person name="Ortiz D."/>
            <person name="Piller C.R."/>
            <person name="Privatt S.R."/>
            <person name="Schneider S.L."/>
            <person name="Sharp S."/>
            <person name="Smith T.C."/>
            <person name="Stanton J.D."/>
            <person name="Ullery H.E."/>
            <person name="Wilson R.J."/>
            <person name="Serrano M.G."/>
            <person name="Buck G."/>
            <person name="Lee V."/>
            <person name="Wang Y."/>
            <person name="Carvalho R."/>
            <person name="Voegtly L."/>
            <person name="Shi R."/>
            <person name="Duckworth R."/>
            <person name="Johnson A."/>
            <person name="Loviza R."/>
            <person name="Walstead R."/>
            <person name="Shah Z."/>
            <person name="Kiflezghi M."/>
            <person name="Wade K."/>
            <person name="Ball S.L."/>
            <person name="Bradley K.W."/>
            <person name="Asai D.J."/>
            <person name="Bowman C.A."/>
            <person name="Russell D.A."/>
            <person name="Pope W.H."/>
            <person name="Jacobs-Sera D."/>
            <person name="Hendrix R.W."/>
            <person name="Hatfull G.F."/>
        </authorList>
    </citation>
    <scope>NUCLEOTIDE SEQUENCE [LARGE SCALE GENOMIC DNA]</scope>
    <source>
        <strain evidence="2">JCM 19170</strain>
    </source>
</reference>
<dbReference type="Proteomes" id="UP000182108">
    <property type="component" value="Unassembled WGS sequence"/>
</dbReference>
<accession>A0A0K6IQV9</accession>
<evidence type="ECO:0000313" key="1">
    <source>
        <dbReference type="EMBL" id="CUB05500.1"/>
    </source>
</evidence>
<organism evidence="1 2">
    <name type="scientific">Tepidiphilus thermophilus</name>
    <dbReference type="NCBI Taxonomy" id="876478"/>
    <lineage>
        <taxon>Bacteria</taxon>
        <taxon>Pseudomonadati</taxon>
        <taxon>Pseudomonadota</taxon>
        <taxon>Hydrogenophilia</taxon>
        <taxon>Hydrogenophilales</taxon>
        <taxon>Hydrogenophilaceae</taxon>
        <taxon>Tepidiphilus</taxon>
    </lineage>
</organism>
<protein>
    <submittedName>
        <fullName evidence="1">Uncharacterized protein</fullName>
    </submittedName>
</protein>